<evidence type="ECO:0000313" key="2">
    <source>
        <dbReference type="Proteomes" id="UP000074866"/>
    </source>
</evidence>
<keyword evidence="2" id="KW-1185">Reference proteome</keyword>
<reference evidence="1 2" key="1">
    <citation type="journal article" date="2016" name="Front. Microbiol.">
        <title>Genomic Resource of Rice Seed Associated Bacteria.</title>
        <authorList>
            <person name="Midha S."/>
            <person name="Bansal K."/>
            <person name="Sharma S."/>
            <person name="Kumar N."/>
            <person name="Patil P.P."/>
            <person name="Chaudhry V."/>
            <person name="Patil P.B."/>
        </authorList>
    </citation>
    <scope>NUCLEOTIDE SEQUENCE [LARGE SCALE GENOMIC DNA]</scope>
    <source>
        <strain evidence="1 2">NS115</strain>
    </source>
</reference>
<comment type="caution">
    <text evidence="1">The sequence shown here is derived from an EMBL/GenBank/DDBJ whole genome shotgun (WGS) entry which is preliminary data.</text>
</comment>
<protein>
    <submittedName>
        <fullName evidence="1">Tautomerase</fullName>
    </submittedName>
</protein>
<sequence length="125" mass="14092">MTTRKQPTNVISCFLCFVAHQVVVEAFDVPERDRYQIVHEHPADHMIIEDTGLGFNRTDSLVILSIISKARPKEKKQKLYSLLAERLEAECGIAPTDLMVSIVENNDDDWSFGLGEAQFLTGKLS</sequence>
<dbReference type="EMBL" id="LDRX01000016">
    <property type="protein sequence ID" value="KTS84358.1"/>
    <property type="molecule type" value="Genomic_DNA"/>
</dbReference>
<accession>A0ACC4ZZA0</accession>
<name>A0ACC4ZZA0_9BACL</name>
<gene>
    <name evidence="1" type="ORF">NS115_03975</name>
</gene>
<evidence type="ECO:0000313" key="1">
    <source>
        <dbReference type="EMBL" id="KTS84358.1"/>
    </source>
</evidence>
<organism evidence="1 2">
    <name type="scientific">Paenibacillus jamilae</name>
    <dbReference type="NCBI Taxonomy" id="114136"/>
    <lineage>
        <taxon>Bacteria</taxon>
        <taxon>Bacillati</taxon>
        <taxon>Bacillota</taxon>
        <taxon>Bacilli</taxon>
        <taxon>Bacillales</taxon>
        <taxon>Paenibacillaceae</taxon>
        <taxon>Paenibacillus</taxon>
    </lineage>
</organism>
<proteinExistence type="predicted"/>
<dbReference type="Proteomes" id="UP000074866">
    <property type="component" value="Unassembled WGS sequence"/>
</dbReference>